<dbReference type="PANTHER" id="PTHR22642">
    <property type="entry name" value="IMIDAZOLONEPROPIONASE"/>
    <property type="match status" value="1"/>
</dbReference>
<reference evidence="2 3" key="1">
    <citation type="submission" date="2012-01" db="EMBL/GenBank/DDBJ databases">
        <title>Complete sequence of Desulfotomaculum gibsoniae DSM 7213.</title>
        <authorList>
            <consortium name="US DOE Joint Genome Institute"/>
            <person name="Lucas S."/>
            <person name="Han J."/>
            <person name="Lapidus A."/>
            <person name="Cheng J.-F."/>
            <person name="Goodwin L."/>
            <person name="Pitluck S."/>
            <person name="Peters L."/>
            <person name="Ovchinnikova G."/>
            <person name="Teshima H."/>
            <person name="Detter J.C."/>
            <person name="Han C."/>
            <person name="Tapia R."/>
            <person name="Land M."/>
            <person name="Hauser L."/>
            <person name="Kyrpides N."/>
            <person name="Ivanova N."/>
            <person name="Pagani I."/>
            <person name="Parshina S."/>
            <person name="Plugge C."/>
            <person name="Muyzer G."/>
            <person name="Kuever J."/>
            <person name="Ivanova A."/>
            <person name="Nazina T."/>
            <person name="Klenk H.-P."/>
            <person name="Brambilla E."/>
            <person name="Spring S."/>
            <person name="Stams A.F."/>
            <person name="Woyke T."/>
        </authorList>
    </citation>
    <scope>NUCLEOTIDE SEQUENCE [LARGE SCALE GENOMIC DNA]</scope>
    <source>
        <strain evidence="2 3">DSM 7213</strain>
    </source>
</reference>
<dbReference type="Gene3D" id="3.20.20.140">
    <property type="entry name" value="Metal-dependent hydrolases"/>
    <property type="match status" value="1"/>
</dbReference>
<dbReference type="Gene3D" id="3.10.310.70">
    <property type="match status" value="1"/>
</dbReference>
<sequence length="568" mass="63087">MAYADMLILNGKVLTVDKNFSIKEAIAVKNGMIIDVGTSDDVKRLAGSQTKVIDLMGKVILPGAHDAHLHAATYGMVLNPSFLNLSYPNIKSLEELKEKLAAKVKSTPPGTWIKGMGWNPAFLEEFGGDATKLITRYDLDDVSPDHPVYLIHYSCHLLVANSKALELSGLNKDTPDMKGMARDPQTGEPTGIFEETFGQYLLTKNAPLPSYEEIKENIKICQAKLNSDGYTSHTDAGLGVGGDYQMGGMWGSRCIDVYQQMSEAGELTCRASLGVFPFFEGVHSYENLLKGLEKTKLPKNNDPNWVRFWLKFWGDGMLENWTTWMWDEQVCGHHGRSSFPGETDEEQYEDFLKTIKYLHKNGWQIGIHGMGDRIVDKTIDAYIAAMEEFPRNNPGHYIIHGELTTLEQAKRCAKYNIGLSVQPTIDALLYSLYDDLKFRWGGKGLTAKDMSAYKTFMDLGINVAGGSDGPIFFPNWRQSVQDAVTRKSSVNGKAYSPENAITVEDGIRMYTINGAIQENMGHMRGSIEIGKLADFQVLGEDILAVNKEEIGQIPVVMTIVDGKIVYSA</sequence>
<evidence type="ECO:0000259" key="1">
    <source>
        <dbReference type="Pfam" id="PF07969"/>
    </source>
</evidence>
<name>R4KI68_9FIRM</name>
<dbReference type="InterPro" id="IPR033932">
    <property type="entry name" value="YtcJ-like"/>
</dbReference>
<feature type="domain" description="Amidohydrolase 3" evidence="1">
    <location>
        <begin position="51"/>
        <end position="566"/>
    </location>
</feature>
<dbReference type="Gene3D" id="2.30.40.10">
    <property type="entry name" value="Urease, subunit C, domain 1"/>
    <property type="match status" value="1"/>
</dbReference>
<dbReference type="PANTHER" id="PTHR22642:SF2">
    <property type="entry name" value="PROTEIN LONG AFTER FAR-RED 3"/>
    <property type="match status" value="1"/>
</dbReference>
<evidence type="ECO:0000313" key="3">
    <source>
        <dbReference type="Proteomes" id="UP000013520"/>
    </source>
</evidence>
<dbReference type="KEGG" id="dgi:Desgi_2912"/>
<dbReference type="InterPro" id="IPR013108">
    <property type="entry name" value="Amidohydro_3"/>
</dbReference>
<proteinExistence type="predicted"/>
<dbReference type="Proteomes" id="UP000013520">
    <property type="component" value="Chromosome"/>
</dbReference>
<dbReference type="SUPFAM" id="SSF51556">
    <property type="entry name" value="Metallo-dependent hydrolases"/>
    <property type="match status" value="1"/>
</dbReference>
<dbReference type="Pfam" id="PF07969">
    <property type="entry name" value="Amidohydro_3"/>
    <property type="match status" value="1"/>
</dbReference>
<dbReference type="eggNOG" id="COG1574">
    <property type="taxonomic scope" value="Bacteria"/>
</dbReference>
<keyword evidence="3" id="KW-1185">Reference proteome</keyword>
<dbReference type="OrthoDB" id="9767366at2"/>
<dbReference type="HOGENOM" id="CLU_009942_2_0_9"/>
<dbReference type="CDD" id="cd01300">
    <property type="entry name" value="YtcJ_like"/>
    <property type="match status" value="1"/>
</dbReference>
<dbReference type="RefSeq" id="WP_006520838.1">
    <property type="nucleotide sequence ID" value="NC_021184.1"/>
</dbReference>
<evidence type="ECO:0000313" key="2">
    <source>
        <dbReference type="EMBL" id="AGL02309.1"/>
    </source>
</evidence>
<dbReference type="AlphaFoldDB" id="R4KI68"/>
<dbReference type="EMBL" id="CP003273">
    <property type="protein sequence ID" value="AGL02309.1"/>
    <property type="molecule type" value="Genomic_DNA"/>
</dbReference>
<gene>
    <name evidence="2" type="ORF">Desgi_2912</name>
</gene>
<dbReference type="GO" id="GO:0016810">
    <property type="term" value="F:hydrolase activity, acting on carbon-nitrogen (but not peptide) bonds"/>
    <property type="evidence" value="ECO:0007669"/>
    <property type="project" value="InterPro"/>
</dbReference>
<accession>R4KI68</accession>
<dbReference type="InterPro" id="IPR032466">
    <property type="entry name" value="Metal_Hydrolase"/>
</dbReference>
<organism evidence="2 3">
    <name type="scientific">Desulfoscipio gibsoniae DSM 7213</name>
    <dbReference type="NCBI Taxonomy" id="767817"/>
    <lineage>
        <taxon>Bacteria</taxon>
        <taxon>Bacillati</taxon>
        <taxon>Bacillota</taxon>
        <taxon>Clostridia</taxon>
        <taxon>Eubacteriales</taxon>
        <taxon>Desulfallaceae</taxon>
        <taxon>Desulfoscipio</taxon>
    </lineage>
</organism>
<keyword evidence="2" id="KW-0378">Hydrolase</keyword>
<protein>
    <submittedName>
        <fullName evidence="2">Putative TIM-barrel fold metal-dependent hydrolase</fullName>
    </submittedName>
</protein>
<dbReference type="SUPFAM" id="SSF51338">
    <property type="entry name" value="Composite domain of metallo-dependent hydrolases"/>
    <property type="match status" value="1"/>
</dbReference>
<dbReference type="InterPro" id="IPR011059">
    <property type="entry name" value="Metal-dep_hydrolase_composite"/>
</dbReference>